<dbReference type="GO" id="GO:0009055">
    <property type="term" value="F:electron transfer activity"/>
    <property type="evidence" value="ECO:0007669"/>
    <property type="project" value="InterPro"/>
</dbReference>
<dbReference type="GO" id="GO:0046872">
    <property type="term" value="F:metal ion binding"/>
    <property type="evidence" value="ECO:0007669"/>
    <property type="project" value="UniProtKB-KW"/>
</dbReference>
<dbReference type="InterPro" id="IPR036010">
    <property type="entry name" value="2Fe-2S_ferredoxin-like_sf"/>
</dbReference>
<dbReference type="OrthoDB" id="1885901at2759"/>
<keyword evidence="11" id="KW-1185">Reference proteome</keyword>
<evidence type="ECO:0000256" key="4">
    <source>
        <dbReference type="ARBA" id="ARBA00022723"/>
    </source>
</evidence>
<comment type="function">
    <text evidence="8">Ferredoxins are iron-sulfur proteins that transfer electrons in a wide variety of metabolic reactions.</text>
</comment>
<evidence type="ECO:0000256" key="7">
    <source>
        <dbReference type="ARBA" id="ARBA00023014"/>
    </source>
</evidence>
<comment type="similarity">
    <text evidence="1 8">Belongs to the 2Fe2S plant-type ferredoxin family.</text>
</comment>
<comment type="cofactor">
    <cofactor evidence="8">
        <name>[2Fe-2S] cluster</name>
        <dbReference type="ChEBI" id="CHEBI:190135"/>
    </cofactor>
    <text evidence="8">Binds 1 [2Fe-2S] cluster.</text>
</comment>
<feature type="domain" description="2Fe-2S ferredoxin-type" evidence="9">
    <location>
        <begin position="49"/>
        <end position="139"/>
    </location>
</feature>
<dbReference type="InterPro" id="IPR001041">
    <property type="entry name" value="2Fe-2S_ferredoxin-type"/>
</dbReference>
<name>D8QYW7_SELML</name>
<dbReference type="Gramene" id="EFJ34687">
    <property type="protein sequence ID" value="EFJ34687"/>
    <property type="gene ID" value="SELMODRAFT_166487"/>
</dbReference>
<keyword evidence="6 8" id="KW-0408">Iron</keyword>
<accession>D8QYW7</accession>
<dbReference type="EMBL" id="GL377569">
    <property type="protein sequence ID" value="EFJ34687.1"/>
    <property type="molecule type" value="Genomic_DNA"/>
</dbReference>
<keyword evidence="5 8" id="KW-0249">Electron transport</keyword>
<dbReference type="CDD" id="cd00207">
    <property type="entry name" value="fer2"/>
    <property type="match status" value="1"/>
</dbReference>
<dbReference type="Gene3D" id="3.10.20.30">
    <property type="match status" value="1"/>
</dbReference>
<dbReference type="AlphaFoldDB" id="D8QYW7"/>
<evidence type="ECO:0000313" key="10">
    <source>
        <dbReference type="EMBL" id="EFJ34687.1"/>
    </source>
</evidence>
<dbReference type="PANTHER" id="PTHR43112:SF30">
    <property type="entry name" value="FERREDOXIN-3, CHLOROPLASTIC"/>
    <property type="match status" value="1"/>
</dbReference>
<proteinExistence type="inferred from homology"/>
<keyword evidence="8" id="KW-0934">Plastid</keyword>
<protein>
    <recommendedName>
        <fullName evidence="8">Ferredoxin</fullName>
    </recommendedName>
</protein>
<dbReference type="InParanoid" id="D8QYW7"/>
<dbReference type="KEGG" id="smo:SELMODRAFT_166487"/>
<organism evidence="11">
    <name type="scientific">Selaginella moellendorffii</name>
    <name type="common">Spikemoss</name>
    <dbReference type="NCBI Taxonomy" id="88036"/>
    <lineage>
        <taxon>Eukaryota</taxon>
        <taxon>Viridiplantae</taxon>
        <taxon>Streptophyta</taxon>
        <taxon>Embryophyta</taxon>
        <taxon>Tracheophyta</taxon>
        <taxon>Lycopodiopsida</taxon>
        <taxon>Selaginellales</taxon>
        <taxon>Selaginellaceae</taxon>
        <taxon>Selaginella</taxon>
    </lineage>
</organism>
<dbReference type="InterPro" id="IPR012675">
    <property type="entry name" value="Beta-grasp_dom_sf"/>
</dbReference>
<dbReference type="HOGENOM" id="CLU_1780638_0_0_1"/>
<dbReference type="InterPro" id="IPR010241">
    <property type="entry name" value="Fd_pln"/>
</dbReference>
<evidence type="ECO:0000256" key="2">
    <source>
        <dbReference type="ARBA" id="ARBA00022448"/>
    </source>
</evidence>
<gene>
    <name evidence="10" type="ORF">SELMODRAFT_166487</name>
</gene>
<evidence type="ECO:0000313" key="11">
    <source>
        <dbReference type="Proteomes" id="UP000001514"/>
    </source>
</evidence>
<evidence type="ECO:0000256" key="5">
    <source>
        <dbReference type="ARBA" id="ARBA00022982"/>
    </source>
</evidence>
<dbReference type="NCBIfam" id="TIGR02008">
    <property type="entry name" value="fdx_plant"/>
    <property type="match status" value="1"/>
</dbReference>
<dbReference type="GO" id="GO:0009507">
    <property type="term" value="C:chloroplast"/>
    <property type="evidence" value="ECO:0007669"/>
    <property type="project" value="UniProtKB-SubCell"/>
</dbReference>
<evidence type="ECO:0000256" key="8">
    <source>
        <dbReference type="RuleBase" id="RU364001"/>
    </source>
</evidence>
<dbReference type="Proteomes" id="UP000001514">
    <property type="component" value="Unassembled WGS sequence"/>
</dbReference>
<dbReference type="Pfam" id="PF00111">
    <property type="entry name" value="Fer2"/>
    <property type="match status" value="1"/>
</dbReference>
<sequence length="146" mass="15841">MAALALGDHPRTVFSNLGLDLRRRAAIGIELQSRRERLKPSFAIRATAYRVLLKMPLGEKMISCPDDKSILDAAEDANLELPFFCRAGSCPACAGKLEMGSVDQGGNAFMGYEHIDQGFVLTCIAYPTSDLVVITHAEDELVASLL</sequence>
<dbReference type="STRING" id="88036.D8QYW7"/>
<comment type="subcellular location">
    <subcellularLocation>
        <location evidence="8">Plastid</location>
        <location evidence="8">Chloroplast</location>
    </subcellularLocation>
</comment>
<keyword evidence="8" id="KW-0150">Chloroplast</keyword>
<dbReference type="PROSITE" id="PS51085">
    <property type="entry name" value="2FE2S_FER_2"/>
    <property type="match status" value="1"/>
</dbReference>
<evidence type="ECO:0000256" key="1">
    <source>
        <dbReference type="ARBA" id="ARBA00007874"/>
    </source>
</evidence>
<evidence type="ECO:0000259" key="9">
    <source>
        <dbReference type="PROSITE" id="PS51085"/>
    </source>
</evidence>
<reference evidence="10 11" key="1">
    <citation type="journal article" date="2011" name="Science">
        <title>The Selaginella genome identifies genetic changes associated with the evolution of vascular plants.</title>
        <authorList>
            <person name="Banks J.A."/>
            <person name="Nishiyama T."/>
            <person name="Hasebe M."/>
            <person name="Bowman J.L."/>
            <person name="Gribskov M."/>
            <person name="dePamphilis C."/>
            <person name="Albert V.A."/>
            <person name="Aono N."/>
            <person name="Aoyama T."/>
            <person name="Ambrose B.A."/>
            <person name="Ashton N.W."/>
            <person name="Axtell M.J."/>
            <person name="Barker E."/>
            <person name="Barker M.S."/>
            <person name="Bennetzen J.L."/>
            <person name="Bonawitz N.D."/>
            <person name="Chapple C."/>
            <person name="Cheng C."/>
            <person name="Correa L.G."/>
            <person name="Dacre M."/>
            <person name="DeBarry J."/>
            <person name="Dreyer I."/>
            <person name="Elias M."/>
            <person name="Engstrom E.M."/>
            <person name="Estelle M."/>
            <person name="Feng L."/>
            <person name="Finet C."/>
            <person name="Floyd S.K."/>
            <person name="Frommer W.B."/>
            <person name="Fujita T."/>
            <person name="Gramzow L."/>
            <person name="Gutensohn M."/>
            <person name="Harholt J."/>
            <person name="Hattori M."/>
            <person name="Heyl A."/>
            <person name="Hirai T."/>
            <person name="Hiwatashi Y."/>
            <person name="Ishikawa M."/>
            <person name="Iwata M."/>
            <person name="Karol K.G."/>
            <person name="Koehler B."/>
            <person name="Kolukisaoglu U."/>
            <person name="Kubo M."/>
            <person name="Kurata T."/>
            <person name="Lalonde S."/>
            <person name="Li K."/>
            <person name="Li Y."/>
            <person name="Litt A."/>
            <person name="Lyons E."/>
            <person name="Manning G."/>
            <person name="Maruyama T."/>
            <person name="Michael T.P."/>
            <person name="Mikami K."/>
            <person name="Miyazaki S."/>
            <person name="Morinaga S."/>
            <person name="Murata T."/>
            <person name="Mueller-Roeber B."/>
            <person name="Nelson D.R."/>
            <person name="Obara M."/>
            <person name="Oguri Y."/>
            <person name="Olmstead R.G."/>
            <person name="Onodera N."/>
            <person name="Petersen B.L."/>
            <person name="Pils B."/>
            <person name="Prigge M."/>
            <person name="Rensing S.A."/>
            <person name="Riano-Pachon D.M."/>
            <person name="Roberts A.W."/>
            <person name="Sato Y."/>
            <person name="Scheller H.V."/>
            <person name="Schulz B."/>
            <person name="Schulz C."/>
            <person name="Shakirov E.V."/>
            <person name="Shibagaki N."/>
            <person name="Shinohara N."/>
            <person name="Shippen D.E."/>
            <person name="Soerensen I."/>
            <person name="Sotooka R."/>
            <person name="Sugimoto N."/>
            <person name="Sugita M."/>
            <person name="Sumikawa N."/>
            <person name="Tanurdzic M."/>
            <person name="Theissen G."/>
            <person name="Ulvskov P."/>
            <person name="Wakazuki S."/>
            <person name="Weng J.K."/>
            <person name="Willats W.W."/>
            <person name="Wipf D."/>
            <person name="Wolf P.G."/>
            <person name="Yang L."/>
            <person name="Zimmer A.D."/>
            <person name="Zhu Q."/>
            <person name="Mitros T."/>
            <person name="Hellsten U."/>
            <person name="Loque D."/>
            <person name="Otillar R."/>
            <person name="Salamov A."/>
            <person name="Schmutz J."/>
            <person name="Shapiro H."/>
            <person name="Lindquist E."/>
            <person name="Lucas S."/>
            <person name="Rokhsar D."/>
            <person name="Grigoriev I.V."/>
        </authorList>
    </citation>
    <scope>NUCLEOTIDE SEQUENCE [LARGE SCALE GENOMIC DNA]</scope>
</reference>
<keyword evidence="3 8" id="KW-0001">2Fe-2S</keyword>
<dbReference type="PANTHER" id="PTHR43112">
    <property type="entry name" value="FERREDOXIN"/>
    <property type="match status" value="1"/>
</dbReference>
<keyword evidence="7 8" id="KW-0411">Iron-sulfur</keyword>
<dbReference type="SUPFAM" id="SSF54292">
    <property type="entry name" value="2Fe-2S ferredoxin-like"/>
    <property type="match status" value="1"/>
</dbReference>
<keyword evidence="2 8" id="KW-0813">Transport</keyword>
<evidence type="ECO:0000256" key="3">
    <source>
        <dbReference type="ARBA" id="ARBA00022714"/>
    </source>
</evidence>
<dbReference type="GO" id="GO:0022900">
    <property type="term" value="P:electron transport chain"/>
    <property type="evidence" value="ECO:0007669"/>
    <property type="project" value="InterPro"/>
</dbReference>
<dbReference type="eggNOG" id="ENOG502S1GZ">
    <property type="taxonomic scope" value="Eukaryota"/>
</dbReference>
<evidence type="ECO:0000256" key="6">
    <source>
        <dbReference type="ARBA" id="ARBA00023004"/>
    </source>
</evidence>
<dbReference type="GO" id="GO:0051537">
    <property type="term" value="F:2 iron, 2 sulfur cluster binding"/>
    <property type="evidence" value="ECO:0007669"/>
    <property type="project" value="UniProtKB-KW"/>
</dbReference>
<keyword evidence="4 8" id="KW-0479">Metal-binding</keyword>